<dbReference type="InterPro" id="IPR020084">
    <property type="entry name" value="NUDIX_hydrolase_CS"/>
</dbReference>
<dbReference type="GO" id="GO:0016787">
    <property type="term" value="F:hydrolase activity"/>
    <property type="evidence" value="ECO:0007669"/>
    <property type="project" value="UniProtKB-KW"/>
</dbReference>
<organism evidence="4 5">
    <name type="scientific">Pseudomonas fluorescens</name>
    <dbReference type="NCBI Taxonomy" id="294"/>
    <lineage>
        <taxon>Bacteria</taxon>
        <taxon>Pseudomonadati</taxon>
        <taxon>Pseudomonadota</taxon>
        <taxon>Gammaproteobacteria</taxon>
        <taxon>Pseudomonadales</taxon>
        <taxon>Pseudomonadaceae</taxon>
        <taxon>Pseudomonas</taxon>
    </lineage>
</organism>
<evidence type="ECO:0000256" key="1">
    <source>
        <dbReference type="ARBA" id="ARBA00001946"/>
    </source>
</evidence>
<dbReference type="PROSITE" id="PS51462">
    <property type="entry name" value="NUDIX"/>
    <property type="match status" value="1"/>
</dbReference>
<evidence type="ECO:0000259" key="3">
    <source>
        <dbReference type="PROSITE" id="PS51462"/>
    </source>
</evidence>
<evidence type="ECO:0000313" key="5">
    <source>
        <dbReference type="Proteomes" id="UP000325375"/>
    </source>
</evidence>
<dbReference type="AlphaFoldDB" id="A0A5E7C2Y6"/>
<sequence>MSIVADKEIAMSPNKACPVILSSFPATHILLFRHPTTGVQLVKGTIESGETPAQTALRELSEESGIGAASLVSDMGCWDAEHLDQIWSFQLCFTQEYLPQQWNHLTLDDHGHSFSFFWAPFDNLPYADCHPVFRRALRFLTAKLTAKGYVLAHDHSQSNALLTTISADRPIQR</sequence>
<dbReference type="CDD" id="cd04663">
    <property type="entry name" value="NUDIX_Hydrolase"/>
    <property type="match status" value="1"/>
</dbReference>
<dbReference type="InterPro" id="IPR000086">
    <property type="entry name" value="NUDIX_hydrolase_dom"/>
</dbReference>
<dbReference type="Pfam" id="PF00293">
    <property type="entry name" value="NUDIX"/>
    <property type="match status" value="1"/>
</dbReference>
<evidence type="ECO:0000256" key="2">
    <source>
        <dbReference type="ARBA" id="ARBA00022801"/>
    </source>
</evidence>
<comment type="cofactor">
    <cofactor evidence="1">
        <name>Mg(2+)</name>
        <dbReference type="ChEBI" id="CHEBI:18420"/>
    </cofactor>
</comment>
<name>A0A5E7C2Y6_PSEFL</name>
<proteinExistence type="predicted"/>
<reference evidence="4 5" key="1">
    <citation type="submission" date="2019-09" db="EMBL/GenBank/DDBJ databases">
        <authorList>
            <person name="Chandra G."/>
            <person name="Truman W A."/>
        </authorList>
    </citation>
    <scope>NUCLEOTIDE SEQUENCE [LARGE SCALE GENOMIC DNA]</scope>
    <source>
        <strain evidence="4">PS718</strain>
    </source>
</reference>
<keyword evidence="2" id="KW-0378">Hydrolase</keyword>
<accession>A0A5E7C2Y6</accession>
<protein>
    <recommendedName>
        <fullName evidence="3">Nudix hydrolase domain-containing protein</fullName>
    </recommendedName>
</protein>
<dbReference type="SUPFAM" id="SSF55811">
    <property type="entry name" value="Nudix"/>
    <property type="match status" value="1"/>
</dbReference>
<dbReference type="InterPro" id="IPR015797">
    <property type="entry name" value="NUDIX_hydrolase-like_dom_sf"/>
</dbReference>
<dbReference type="Gene3D" id="3.90.79.10">
    <property type="entry name" value="Nucleoside Triphosphate Pyrophosphohydrolase"/>
    <property type="match status" value="1"/>
</dbReference>
<dbReference type="Proteomes" id="UP000325375">
    <property type="component" value="Unassembled WGS sequence"/>
</dbReference>
<dbReference type="EMBL" id="CABVHX010000007">
    <property type="protein sequence ID" value="VVN94724.1"/>
    <property type="molecule type" value="Genomic_DNA"/>
</dbReference>
<evidence type="ECO:0000313" key="4">
    <source>
        <dbReference type="EMBL" id="VVN94724.1"/>
    </source>
</evidence>
<dbReference type="PROSITE" id="PS00893">
    <property type="entry name" value="NUDIX_BOX"/>
    <property type="match status" value="1"/>
</dbReference>
<feature type="domain" description="Nudix hydrolase" evidence="3">
    <location>
        <begin position="12"/>
        <end position="141"/>
    </location>
</feature>
<gene>
    <name evidence="4" type="ORF">PS718_02180</name>
</gene>